<evidence type="ECO:0000313" key="2">
    <source>
        <dbReference type="EMBL" id="MCD7454329.1"/>
    </source>
</evidence>
<feature type="compositionally biased region" description="Low complexity" evidence="1">
    <location>
        <begin position="38"/>
        <end position="53"/>
    </location>
</feature>
<protein>
    <submittedName>
        <fullName evidence="2">Uncharacterized protein</fullName>
    </submittedName>
</protein>
<sequence>MAHIFYTSGSGTGQFKLQSPLIKAVNSNIKSDTSSPDGSYNSPRSSGSNSPIRSDTKKKGKSTSKDNSPSTPTSLSSFASFRDKKKDAKGKGSQSSTPTKNLEEVKETSPSVQVEEKESFFGYGSRDKGNGLGASNLSKTGGNGPLSSAWGKKNSGKKDEKKSLLGSTENAGRVDNVSNSDGMSAESAALRDRSPHIPDYQGCRVVNHLLGAG</sequence>
<accession>A0ABS8S7L5</accession>
<gene>
    <name evidence="2" type="ORF">HAX54_024341</name>
</gene>
<organism evidence="2 3">
    <name type="scientific">Datura stramonium</name>
    <name type="common">Jimsonweed</name>
    <name type="synonym">Common thornapple</name>
    <dbReference type="NCBI Taxonomy" id="4076"/>
    <lineage>
        <taxon>Eukaryota</taxon>
        <taxon>Viridiplantae</taxon>
        <taxon>Streptophyta</taxon>
        <taxon>Embryophyta</taxon>
        <taxon>Tracheophyta</taxon>
        <taxon>Spermatophyta</taxon>
        <taxon>Magnoliopsida</taxon>
        <taxon>eudicotyledons</taxon>
        <taxon>Gunneridae</taxon>
        <taxon>Pentapetalae</taxon>
        <taxon>asterids</taxon>
        <taxon>lamiids</taxon>
        <taxon>Solanales</taxon>
        <taxon>Solanaceae</taxon>
        <taxon>Solanoideae</taxon>
        <taxon>Datureae</taxon>
        <taxon>Datura</taxon>
    </lineage>
</organism>
<feature type="compositionally biased region" description="Basic and acidic residues" evidence="1">
    <location>
        <begin position="114"/>
        <end position="129"/>
    </location>
</feature>
<feature type="compositionally biased region" description="Basic and acidic residues" evidence="1">
    <location>
        <begin position="81"/>
        <end position="90"/>
    </location>
</feature>
<reference evidence="2 3" key="1">
    <citation type="journal article" date="2021" name="BMC Genomics">
        <title>Datura genome reveals duplications of psychoactive alkaloid biosynthetic genes and high mutation rate following tissue culture.</title>
        <authorList>
            <person name="Rajewski A."/>
            <person name="Carter-House D."/>
            <person name="Stajich J."/>
            <person name="Litt A."/>
        </authorList>
    </citation>
    <scope>NUCLEOTIDE SEQUENCE [LARGE SCALE GENOMIC DNA]</scope>
    <source>
        <strain evidence="2">AR-01</strain>
    </source>
</reference>
<evidence type="ECO:0000313" key="3">
    <source>
        <dbReference type="Proteomes" id="UP000823775"/>
    </source>
</evidence>
<feature type="compositionally biased region" description="Polar residues" evidence="1">
    <location>
        <begin position="69"/>
        <end position="79"/>
    </location>
</feature>
<name>A0ABS8S7L5_DATST</name>
<feature type="compositionally biased region" description="Polar residues" evidence="1">
    <location>
        <begin position="27"/>
        <end position="37"/>
    </location>
</feature>
<feature type="compositionally biased region" description="Polar residues" evidence="1">
    <location>
        <begin position="165"/>
        <end position="182"/>
    </location>
</feature>
<feature type="region of interest" description="Disordered" evidence="1">
    <location>
        <begin position="27"/>
        <end position="198"/>
    </location>
</feature>
<comment type="caution">
    <text evidence="2">The sequence shown here is derived from an EMBL/GenBank/DDBJ whole genome shotgun (WGS) entry which is preliminary data.</text>
</comment>
<dbReference type="Proteomes" id="UP000823775">
    <property type="component" value="Unassembled WGS sequence"/>
</dbReference>
<proteinExistence type="predicted"/>
<evidence type="ECO:0000256" key="1">
    <source>
        <dbReference type="SAM" id="MobiDB-lite"/>
    </source>
</evidence>
<keyword evidence="3" id="KW-1185">Reference proteome</keyword>
<dbReference type="EMBL" id="JACEIK010000297">
    <property type="protein sequence ID" value="MCD7454329.1"/>
    <property type="molecule type" value="Genomic_DNA"/>
</dbReference>